<sequence>MAKPMLPSRSPPSYRRTSRILWMCLLVSAVFVAINLYESSDVHSSSESSSSLQPSSWGQTNASPFGLFVPDGPAVALPSIPTTSDEEASIDRKIYGGKGDKSHLGGFTSFDPMGVSPTLWKHMVSYLGIKSLLDVGCGKGISTSWFVTHGLEYVVCVEGSHDAVTNSLLPTISNVPSTTKHELVEHDFSRGPWWPSRTVDVAWCVEFTEHVGRNFQHNYYTAFRKAAFIFMTHSNWGGWHHVEVHNDDWWRVRMESMGFVYSEYLTSEMRRKAQSDSSRTDLVEDMKTQNKTTYYVAQHLWSSMLVFINPMVASLPQHAHLMAEHGCYGHEKGVECGKEGTLTADLSALPDSYKPIQLTEAMDEAWLKVIKDLPL</sequence>
<evidence type="ECO:0000259" key="2">
    <source>
        <dbReference type="Pfam" id="PF08241"/>
    </source>
</evidence>
<dbReference type="CDD" id="cd02440">
    <property type="entry name" value="AdoMet_MTases"/>
    <property type="match status" value="1"/>
</dbReference>
<dbReference type="InterPro" id="IPR029063">
    <property type="entry name" value="SAM-dependent_MTases_sf"/>
</dbReference>
<dbReference type="OMA" id="VEHDYAR"/>
<organism evidence="3 4">
    <name type="scientific">Thalassiosira pseudonana</name>
    <name type="common">Marine diatom</name>
    <name type="synonym">Cyclotella nana</name>
    <dbReference type="NCBI Taxonomy" id="35128"/>
    <lineage>
        <taxon>Eukaryota</taxon>
        <taxon>Sar</taxon>
        <taxon>Stramenopiles</taxon>
        <taxon>Ochrophyta</taxon>
        <taxon>Bacillariophyta</taxon>
        <taxon>Coscinodiscophyceae</taxon>
        <taxon>Thalassiosirophycidae</taxon>
        <taxon>Thalassiosirales</taxon>
        <taxon>Thalassiosiraceae</taxon>
        <taxon>Thalassiosira</taxon>
    </lineage>
</organism>
<reference evidence="3 4" key="2">
    <citation type="journal article" date="2008" name="Nature">
        <title>The Phaeodactylum genome reveals the evolutionary history of diatom genomes.</title>
        <authorList>
            <person name="Bowler C."/>
            <person name="Allen A.E."/>
            <person name="Badger J.H."/>
            <person name="Grimwood J."/>
            <person name="Jabbari K."/>
            <person name="Kuo A."/>
            <person name="Maheswari U."/>
            <person name="Martens C."/>
            <person name="Maumus F."/>
            <person name="Otillar R.P."/>
            <person name="Rayko E."/>
            <person name="Salamov A."/>
            <person name="Vandepoele K."/>
            <person name="Beszteri B."/>
            <person name="Gruber A."/>
            <person name="Heijde M."/>
            <person name="Katinka M."/>
            <person name="Mock T."/>
            <person name="Valentin K."/>
            <person name="Verret F."/>
            <person name="Berges J.A."/>
            <person name="Brownlee C."/>
            <person name="Cadoret J.P."/>
            <person name="Chiovitti A."/>
            <person name="Choi C.J."/>
            <person name="Coesel S."/>
            <person name="De Martino A."/>
            <person name="Detter J.C."/>
            <person name="Durkin C."/>
            <person name="Falciatore A."/>
            <person name="Fournet J."/>
            <person name="Haruta M."/>
            <person name="Huysman M.J."/>
            <person name="Jenkins B.D."/>
            <person name="Jiroutova K."/>
            <person name="Jorgensen R.E."/>
            <person name="Joubert Y."/>
            <person name="Kaplan A."/>
            <person name="Kroger N."/>
            <person name="Kroth P.G."/>
            <person name="La Roche J."/>
            <person name="Lindquist E."/>
            <person name="Lommer M."/>
            <person name="Martin-Jezequel V."/>
            <person name="Lopez P.J."/>
            <person name="Lucas S."/>
            <person name="Mangogna M."/>
            <person name="McGinnis K."/>
            <person name="Medlin L.K."/>
            <person name="Montsant A."/>
            <person name="Oudot-Le Secq M.P."/>
            <person name="Napoli C."/>
            <person name="Obornik M."/>
            <person name="Parker M.S."/>
            <person name="Petit J.L."/>
            <person name="Porcel B.M."/>
            <person name="Poulsen N."/>
            <person name="Robison M."/>
            <person name="Rychlewski L."/>
            <person name="Rynearson T.A."/>
            <person name="Schmutz J."/>
            <person name="Shapiro H."/>
            <person name="Siaut M."/>
            <person name="Stanley M."/>
            <person name="Sussman M.R."/>
            <person name="Taylor A.R."/>
            <person name="Vardi A."/>
            <person name="von Dassow P."/>
            <person name="Vyverman W."/>
            <person name="Willis A."/>
            <person name="Wyrwicz L.S."/>
            <person name="Rokhsar D.S."/>
            <person name="Weissenbach J."/>
            <person name="Armbrust E.V."/>
            <person name="Green B.R."/>
            <person name="Van de Peer Y."/>
            <person name="Grigoriev I.V."/>
        </authorList>
    </citation>
    <scope>NUCLEOTIDE SEQUENCE [LARGE SCALE GENOMIC DNA]</scope>
    <source>
        <strain evidence="3 4">CCMP1335</strain>
    </source>
</reference>
<dbReference type="GeneID" id="7451583"/>
<dbReference type="InterPro" id="IPR013216">
    <property type="entry name" value="Methyltransf_11"/>
</dbReference>
<protein>
    <recommendedName>
        <fullName evidence="2">Methyltransferase type 11 domain-containing protein</fullName>
    </recommendedName>
</protein>
<dbReference type="GO" id="GO:0008757">
    <property type="term" value="F:S-adenosylmethionine-dependent methyltransferase activity"/>
    <property type="evidence" value="ECO:0007669"/>
    <property type="project" value="InterPro"/>
</dbReference>
<dbReference type="Pfam" id="PF08241">
    <property type="entry name" value="Methyltransf_11"/>
    <property type="match status" value="1"/>
</dbReference>
<keyword evidence="1" id="KW-0472">Membrane</keyword>
<dbReference type="EMBL" id="CM000649">
    <property type="protein sequence ID" value="EED89004.1"/>
    <property type="molecule type" value="Genomic_DNA"/>
</dbReference>
<dbReference type="Proteomes" id="UP000001449">
    <property type="component" value="Chromosome 14"/>
</dbReference>
<keyword evidence="1" id="KW-1133">Transmembrane helix</keyword>
<dbReference type="AlphaFoldDB" id="B8CCT1"/>
<proteinExistence type="predicted"/>
<evidence type="ECO:0000313" key="4">
    <source>
        <dbReference type="Proteomes" id="UP000001449"/>
    </source>
</evidence>
<dbReference type="RefSeq" id="XP_002293995.1">
    <property type="nucleotide sequence ID" value="XM_002293959.1"/>
</dbReference>
<dbReference type="Gene3D" id="3.40.50.150">
    <property type="entry name" value="Vaccinia Virus protein VP39"/>
    <property type="match status" value="1"/>
</dbReference>
<evidence type="ECO:0000313" key="3">
    <source>
        <dbReference type="EMBL" id="EED89004.1"/>
    </source>
</evidence>
<dbReference type="KEGG" id="tps:THAPSDRAFT_9967"/>
<dbReference type="SUPFAM" id="SSF53335">
    <property type="entry name" value="S-adenosyl-L-methionine-dependent methyltransferases"/>
    <property type="match status" value="1"/>
</dbReference>
<reference evidence="3 4" key="1">
    <citation type="journal article" date="2004" name="Science">
        <title>The genome of the diatom Thalassiosira pseudonana: ecology, evolution, and metabolism.</title>
        <authorList>
            <person name="Armbrust E.V."/>
            <person name="Berges J.A."/>
            <person name="Bowler C."/>
            <person name="Green B.R."/>
            <person name="Martinez D."/>
            <person name="Putnam N.H."/>
            <person name="Zhou S."/>
            <person name="Allen A.E."/>
            <person name="Apt K.E."/>
            <person name="Bechner M."/>
            <person name="Brzezinski M.A."/>
            <person name="Chaal B.K."/>
            <person name="Chiovitti A."/>
            <person name="Davis A.K."/>
            <person name="Demarest M.S."/>
            <person name="Detter J.C."/>
            <person name="Glavina T."/>
            <person name="Goodstein D."/>
            <person name="Hadi M.Z."/>
            <person name="Hellsten U."/>
            <person name="Hildebrand M."/>
            <person name="Jenkins B.D."/>
            <person name="Jurka J."/>
            <person name="Kapitonov V.V."/>
            <person name="Kroger N."/>
            <person name="Lau W.W."/>
            <person name="Lane T.W."/>
            <person name="Larimer F.W."/>
            <person name="Lippmeier J.C."/>
            <person name="Lucas S."/>
            <person name="Medina M."/>
            <person name="Montsant A."/>
            <person name="Obornik M."/>
            <person name="Parker M.S."/>
            <person name="Palenik B."/>
            <person name="Pazour G.J."/>
            <person name="Richardson P.M."/>
            <person name="Rynearson T.A."/>
            <person name="Saito M.A."/>
            <person name="Schwartz D.C."/>
            <person name="Thamatrakoln K."/>
            <person name="Valentin K."/>
            <person name="Vardi A."/>
            <person name="Wilkerson F.P."/>
            <person name="Rokhsar D.S."/>
        </authorList>
    </citation>
    <scope>NUCLEOTIDE SEQUENCE [LARGE SCALE GENOMIC DNA]</scope>
    <source>
        <strain evidence="3 4">CCMP1335</strain>
    </source>
</reference>
<dbReference type="HOGENOM" id="CLU_058144_0_0_1"/>
<keyword evidence="1" id="KW-0812">Transmembrane</keyword>
<name>B8CCT1_THAPS</name>
<gene>
    <name evidence="3" type="ORF">THAPSDRAFT_9967</name>
</gene>
<evidence type="ECO:0000256" key="1">
    <source>
        <dbReference type="SAM" id="Phobius"/>
    </source>
</evidence>
<keyword evidence="4" id="KW-1185">Reference proteome</keyword>
<accession>B8CCT1</accession>
<dbReference type="PaxDb" id="35128-Thaps9967"/>
<feature type="domain" description="Methyltransferase type 11" evidence="2">
    <location>
        <begin position="133"/>
        <end position="222"/>
    </location>
</feature>
<dbReference type="InParanoid" id="B8CCT1"/>
<dbReference type="eggNOG" id="ENOG502S48Y">
    <property type="taxonomic scope" value="Eukaryota"/>
</dbReference>
<feature type="transmembrane region" description="Helical" evidence="1">
    <location>
        <begin position="20"/>
        <end position="37"/>
    </location>
</feature>